<evidence type="ECO:0000256" key="3">
    <source>
        <dbReference type="ARBA" id="ARBA00022692"/>
    </source>
</evidence>
<comment type="caution">
    <text evidence="7">The sequence shown here is derived from an EMBL/GenBank/DDBJ whole genome shotgun (WGS) entry which is preliminary data.</text>
</comment>
<keyword evidence="3 6" id="KW-0812">Transmembrane</keyword>
<organism evidence="7 8">
    <name type="scientific">Gordonia rhizosphera NBRC 16068</name>
    <dbReference type="NCBI Taxonomy" id="1108045"/>
    <lineage>
        <taxon>Bacteria</taxon>
        <taxon>Bacillati</taxon>
        <taxon>Actinomycetota</taxon>
        <taxon>Actinomycetes</taxon>
        <taxon>Mycobacteriales</taxon>
        <taxon>Gordoniaceae</taxon>
        <taxon>Gordonia</taxon>
    </lineage>
</organism>
<keyword evidence="8" id="KW-1185">Reference proteome</keyword>
<evidence type="ECO:0000256" key="4">
    <source>
        <dbReference type="ARBA" id="ARBA00022989"/>
    </source>
</evidence>
<evidence type="ECO:0000256" key="1">
    <source>
        <dbReference type="ARBA" id="ARBA00004651"/>
    </source>
</evidence>
<dbReference type="Proteomes" id="UP000008363">
    <property type="component" value="Unassembled WGS sequence"/>
</dbReference>
<dbReference type="AlphaFoldDB" id="K6V572"/>
<dbReference type="EMBL" id="BAHC01000127">
    <property type="protein sequence ID" value="GAB91328.1"/>
    <property type="molecule type" value="Genomic_DNA"/>
</dbReference>
<feature type="transmembrane region" description="Helical" evidence="6">
    <location>
        <begin position="395"/>
        <end position="413"/>
    </location>
</feature>
<protein>
    <recommendedName>
        <fullName evidence="9">Polysaccharide biosynthesis protein C-terminal domain-containing protein</fullName>
    </recommendedName>
</protein>
<dbReference type="STRING" id="1108045.GORHZ_127_00090"/>
<reference evidence="7 8" key="1">
    <citation type="submission" date="2012-08" db="EMBL/GenBank/DDBJ databases">
        <title>Whole genome shotgun sequence of Gordonia rhizosphera NBRC 16068.</title>
        <authorList>
            <person name="Takarada H."/>
            <person name="Isaki S."/>
            <person name="Hosoyama A."/>
            <person name="Tsuchikane K."/>
            <person name="Katsumata H."/>
            <person name="Baba S."/>
            <person name="Ohji S."/>
            <person name="Yamazaki S."/>
            <person name="Fujita N."/>
        </authorList>
    </citation>
    <scope>NUCLEOTIDE SEQUENCE [LARGE SCALE GENOMIC DNA]</scope>
    <source>
        <strain evidence="7 8">NBRC 16068</strain>
    </source>
</reference>
<feature type="transmembrane region" description="Helical" evidence="6">
    <location>
        <begin position="309"/>
        <end position="331"/>
    </location>
</feature>
<accession>K6V572</accession>
<evidence type="ECO:0000256" key="5">
    <source>
        <dbReference type="ARBA" id="ARBA00023136"/>
    </source>
</evidence>
<feature type="transmembrane region" description="Helical" evidence="6">
    <location>
        <begin position="151"/>
        <end position="174"/>
    </location>
</feature>
<keyword evidence="4 6" id="KW-1133">Transmembrane helix</keyword>
<dbReference type="PANTHER" id="PTHR30250">
    <property type="entry name" value="PST FAMILY PREDICTED COLANIC ACID TRANSPORTER"/>
    <property type="match status" value="1"/>
</dbReference>
<comment type="subcellular location">
    <subcellularLocation>
        <location evidence="1">Cell membrane</location>
        <topology evidence="1">Multi-pass membrane protein</topology>
    </subcellularLocation>
</comment>
<dbReference type="GO" id="GO:0005886">
    <property type="term" value="C:plasma membrane"/>
    <property type="evidence" value="ECO:0007669"/>
    <property type="project" value="UniProtKB-SubCell"/>
</dbReference>
<keyword evidence="5 6" id="KW-0472">Membrane</keyword>
<feature type="transmembrane region" description="Helical" evidence="6">
    <location>
        <begin position="337"/>
        <end position="362"/>
    </location>
</feature>
<evidence type="ECO:0000313" key="8">
    <source>
        <dbReference type="Proteomes" id="UP000008363"/>
    </source>
</evidence>
<sequence length="451" mass="46972">MGDARSVSGEFRHSLMWRVFAAGGGMVASFLLTVVIVRGLDYQDAAVFFAILAALSIGPLIGRLGLGANVIRLIPAEPVAQRRRTIAGTHLLATAMLSLITAPVIALVGCSALIGDGGFLPVYLLASALIAVESVRLMLSDIFAANGRVLASVATMHYVRSILALMVIAGIIYVARSESLVGVLVAYLAVAGIQFVIALAYARSEIAMPPMGEGVAMVREALGHGIRLFGVDVSEFMILQGTIWLATAILSPLLATQYALAVTLGMQVVLLNNLTLLAVVPPAARLWASGAKAEVVRLLSNAATLGTTVAVALVVFIAILGPMAITFAYGADMRPTATMLLVIAIAGAVQSCFQVSSALLIVTGQITQAARVALAVLGVSVPAVVAAVWWGGPFVLSLITAISIVVMYASQYVNAKLCLGVAPHADWRPVRATKELLADTFVERTDAAESS</sequence>
<keyword evidence="2" id="KW-1003">Cell membrane</keyword>
<dbReference type="InterPro" id="IPR050833">
    <property type="entry name" value="Poly_Biosynth_Transport"/>
</dbReference>
<evidence type="ECO:0000256" key="6">
    <source>
        <dbReference type="SAM" id="Phobius"/>
    </source>
</evidence>
<feature type="transmembrane region" description="Helical" evidence="6">
    <location>
        <begin position="91"/>
        <end position="114"/>
    </location>
</feature>
<feature type="transmembrane region" description="Helical" evidence="6">
    <location>
        <begin position="180"/>
        <end position="202"/>
    </location>
</feature>
<feature type="transmembrane region" description="Helical" evidence="6">
    <location>
        <begin position="15"/>
        <end position="40"/>
    </location>
</feature>
<dbReference type="PANTHER" id="PTHR30250:SF26">
    <property type="entry name" value="PSMA PROTEIN"/>
    <property type="match status" value="1"/>
</dbReference>
<evidence type="ECO:0008006" key="9">
    <source>
        <dbReference type="Google" id="ProtNLM"/>
    </source>
</evidence>
<gene>
    <name evidence="7" type="ORF">GORHZ_127_00090</name>
</gene>
<feature type="transmembrane region" description="Helical" evidence="6">
    <location>
        <begin position="46"/>
        <end position="71"/>
    </location>
</feature>
<dbReference type="eggNOG" id="COG2244">
    <property type="taxonomic scope" value="Bacteria"/>
</dbReference>
<evidence type="ECO:0000313" key="7">
    <source>
        <dbReference type="EMBL" id="GAB91328.1"/>
    </source>
</evidence>
<proteinExistence type="predicted"/>
<name>K6V572_9ACTN</name>
<feature type="transmembrane region" description="Helical" evidence="6">
    <location>
        <begin position="120"/>
        <end position="139"/>
    </location>
</feature>
<feature type="transmembrane region" description="Helical" evidence="6">
    <location>
        <begin position="266"/>
        <end position="288"/>
    </location>
</feature>
<evidence type="ECO:0000256" key="2">
    <source>
        <dbReference type="ARBA" id="ARBA00022475"/>
    </source>
</evidence>
<feature type="transmembrane region" description="Helical" evidence="6">
    <location>
        <begin position="236"/>
        <end position="260"/>
    </location>
</feature>